<evidence type="ECO:0000313" key="1">
    <source>
        <dbReference type="EMBL" id="SHF50856.1"/>
    </source>
</evidence>
<dbReference type="STRING" id="1194090.SAMN05443144_109133"/>
<evidence type="ECO:0000313" key="2">
    <source>
        <dbReference type="Proteomes" id="UP000184041"/>
    </source>
</evidence>
<dbReference type="Proteomes" id="UP000184041">
    <property type="component" value="Unassembled WGS sequence"/>
</dbReference>
<organism evidence="1 2">
    <name type="scientific">Fodinibius roseus</name>
    <dbReference type="NCBI Taxonomy" id="1194090"/>
    <lineage>
        <taxon>Bacteria</taxon>
        <taxon>Pseudomonadati</taxon>
        <taxon>Balneolota</taxon>
        <taxon>Balneolia</taxon>
        <taxon>Balneolales</taxon>
        <taxon>Balneolaceae</taxon>
        <taxon>Fodinibius</taxon>
    </lineage>
</organism>
<reference evidence="1 2" key="1">
    <citation type="submission" date="2016-11" db="EMBL/GenBank/DDBJ databases">
        <authorList>
            <person name="Jaros S."/>
            <person name="Januszkiewicz K."/>
            <person name="Wedrychowicz H."/>
        </authorList>
    </citation>
    <scope>NUCLEOTIDE SEQUENCE [LARGE SCALE GENOMIC DNA]</scope>
    <source>
        <strain evidence="1 2">DSM 21986</strain>
    </source>
</reference>
<name>A0A1M5C875_9BACT</name>
<accession>A0A1M5C875</accession>
<keyword evidence="2" id="KW-1185">Reference proteome</keyword>
<dbReference type="RefSeq" id="WP_073063263.1">
    <property type="nucleotide sequence ID" value="NZ_FQUS01000009.1"/>
</dbReference>
<dbReference type="OrthoDB" id="1233056at2"/>
<protein>
    <submittedName>
        <fullName evidence="1">Uncharacterized protein</fullName>
    </submittedName>
</protein>
<gene>
    <name evidence="1" type="ORF">SAMN05443144_109133</name>
</gene>
<dbReference type="AlphaFoldDB" id="A0A1M5C875"/>
<sequence length="190" mass="20844">MHFDAQTMWSTNNNNTFKGTGVHLDSVQERFSLGDSLWFENGDGYLGNLQIADTLSMGAAGQITNTNNDYSLDEDGLSYQVPDDTLDISKSVTWENGGSVVAQIGAAHDTTGNFDLLEYNSGLHSFKVNGNQIIGLQDNLAFFNKPPVVPRLTDTERDNLTVPTGSIIFNTDANRFQGMNLNGNWKDLSQ</sequence>
<proteinExistence type="predicted"/>
<dbReference type="EMBL" id="FQUS01000009">
    <property type="protein sequence ID" value="SHF50856.1"/>
    <property type="molecule type" value="Genomic_DNA"/>
</dbReference>